<feature type="chain" id="PRO_5046398957" evidence="1">
    <location>
        <begin position="24"/>
        <end position="187"/>
    </location>
</feature>
<name>A0ABV8UZU4_9GAMM</name>
<comment type="caution">
    <text evidence="2">The sequence shown here is derived from an EMBL/GenBank/DDBJ whole genome shotgun (WGS) entry which is preliminary data.</text>
</comment>
<dbReference type="Proteomes" id="UP001595840">
    <property type="component" value="Unassembled WGS sequence"/>
</dbReference>
<dbReference type="EMBL" id="JBHSCX010000001">
    <property type="protein sequence ID" value="MFC4360839.1"/>
    <property type="molecule type" value="Genomic_DNA"/>
</dbReference>
<keyword evidence="1" id="KW-0732">Signal</keyword>
<proteinExistence type="predicted"/>
<evidence type="ECO:0000256" key="1">
    <source>
        <dbReference type="SAM" id="SignalP"/>
    </source>
</evidence>
<organism evidence="2 3">
    <name type="scientific">Simiduia curdlanivorans</name>
    <dbReference type="NCBI Taxonomy" id="1492769"/>
    <lineage>
        <taxon>Bacteria</taxon>
        <taxon>Pseudomonadati</taxon>
        <taxon>Pseudomonadota</taxon>
        <taxon>Gammaproteobacteria</taxon>
        <taxon>Cellvibrionales</taxon>
        <taxon>Cellvibrionaceae</taxon>
        <taxon>Simiduia</taxon>
    </lineage>
</organism>
<sequence>MNLTSFCLILTLLTATAASIANAEENTTEAGTYTSLAPELEKFRPFINRTYRGEYRDEKSGKVSIDISQWQRALNGQAIRVIHSLDQGRYGGETLFFFDKNQSSVRFYYFTTAGFYTEGSVSFEGDTLVSTEAVNGEASGITSVVSKAQLNHKGVMTVDSTYLKGEATVNTSRAVYTPIAHQDPQFK</sequence>
<dbReference type="RefSeq" id="WP_290264743.1">
    <property type="nucleotide sequence ID" value="NZ_JAUFQG010000006.1"/>
</dbReference>
<evidence type="ECO:0000313" key="3">
    <source>
        <dbReference type="Proteomes" id="UP001595840"/>
    </source>
</evidence>
<accession>A0ABV8UZU4</accession>
<gene>
    <name evidence="2" type="ORF">ACFOX3_00925</name>
</gene>
<reference evidence="3" key="1">
    <citation type="journal article" date="2019" name="Int. J. Syst. Evol. Microbiol.">
        <title>The Global Catalogue of Microorganisms (GCM) 10K type strain sequencing project: providing services to taxonomists for standard genome sequencing and annotation.</title>
        <authorList>
            <consortium name="The Broad Institute Genomics Platform"/>
            <consortium name="The Broad Institute Genome Sequencing Center for Infectious Disease"/>
            <person name="Wu L."/>
            <person name="Ma J."/>
        </authorList>
    </citation>
    <scope>NUCLEOTIDE SEQUENCE [LARGE SCALE GENOMIC DNA]</scope>
    <source>
        <strain evidence="3">CECT 8570</strain>
    </source>
</reference>
<keyword evidence="3" id="KW-1185">Reference proteome</keyword>
<protein>
    <submittedName>
        <fullName evidence="2">Uncharacterized protein</fullName>
    </submittedName>
</protein>
<feature type="signal peptide" evidence="1">
    <location>
        <begin position="1"/>
        <end position="23"/>
    </location>
</feature>
<evidence type="ECO:0000313" key="2">
    <source>
        <dbReference type="EMBL" id="MFC4360839.1"/>
    </source>
</evidence>